<proteinExistence type="predicted"/>
<evidence type="ECO:0000313" key="2">
    <source>
        <dbReference type="EMBL" id="AXK45346.1"/>
    </source>
</evidence>
<accession>A0A345YN44</accession>
<dbReference type="RefSeq" id="WP_115413097.1">
    <property type="nucleotide sequence ID" value="NZ_CP031356.1"/>
</dbReference>
<sequence>MPARRSEDTSLTPAERSGEDALAHWDPQRRDRARPVPLERRPPSPSDDDADDVGGADPEERRDGDRPDADATGR</sequence>
<dbReference type="EMBL" id="QSWH01000005">
    <property type="protein sequence ID" value="RRR21897.1"/>
    <property type="molecule type" value="Genomic_DNA"/>
</dbReference>
<dbReference type="Proteomes" id="UP000254236">
    <property type="component" value="Chromosome"/>
</dbReference>
<reference evidence="3 5" key="2">
    <citation type="submission" date="2018-08" db="EMBL/GenBank/DDBJ databases">
        <title>Brachybacterium saurashtrense DSM 23186.</title>
        <authorList>
            <person name="Li Y."/>
        </authorList>
    </citation>
    <scope>NUCLEOTIDE SEQUENCE [LARGE SCALE GENOMIC DNA]</scope>
    <source>
        <strain evidence="3 5">DSM 23186</strain>
    </source>
</reference>
<evidence type="ECO:0000256" key="1">
    <source>
        <dbReference type="SAM" id="MobiDB-lite"/>
    </source>
</evidence>
<evidence type="ECO:0000313" key="3">
    <source>
        <dbReference type="EMBL" id="RRR21897.1"/>
    </source>
</evidence>
<keyword evidence="4" id="KW-1185">Reference proteome</keyword>
<dbReference type="Proteomes" id="UP000282185">
    <property type="component" value="Unassembled WGS sequence"/>
</dbReference>
<feature type="region of interest" description="Disordered" evidence="1">
    <location>
        <begin position="1"/>
        <end position="74"/>
    </location>
</feature>
<name>A0A345YN44_9MICO</name>
<evidence type="ECO:0000313" key="4">
    <source>
        <dbReference type="Proteomes" id="UP000254236"/>
    </source>
</evidence>
<dbReference type="KEGG" id="bsau:DWV08_06755"/>
<gene>
    <name evidence="2" type="ORF">DWV08_06755</name>
    <name evidence="3" type="ORF">DXU92_11315</name>
</gene>
<feature type="compositionally biased region" description="Basic and acidic residues" evidence="1">
    <location>
        <begin position="16"/>
        <end position="42"/>
    </location>
</feature>
<dbReference type="AlphaFoldDB" id="A0A345YN44"/>
<organism evidence="3 5">
    <name type="scientific">Brachybacterium saurashtrense</name>
    <dbReference type="NCBI Taxonomy" id="556288"/>
    <lineage>
        <taxon>Bacteria</taxon>
        <taxon>Bacillati</taxon>
        <taxon>Actinomycetota</taxon>
        <taxon>Actinomycetes</taxon>
        <taxon>Micrococcales</taxon>
        <taxon>Dermabacteraceae</taxon>
        <taxon>Brachybacterium</taxon>
    </lineage>
</organism>
<evidence type="ECO:0000313" key="5">
    <source>
        <dbReference type="Proteomes" id="UP000282185"/>
    </source>
</evidence>
<feature type="compositionally biased region" description="Basic and acidic residues" evidence="1">
    <location>
        <begin position="58"/>
        <end position="74"/>
    </location>
</feature>
<dbReference type="EMBL" id="CP031356">
    <property type="protein sequence ID" value="AXK45346.1"/>
    <property type="molecule type" value="Genomic_DNA"/>
</dbReference>
<protein>
    <submittedName>
        <fullName evidence="3">Uncharacterized protein</fullName>
    </submittedName>
</protein>
<reference evidence="2 4" key="1">
    <citation type="submission" date="2018-07" db="EMBL/GenBank/DDBJ databases">
        <title>Brachybacterium saurashtrense DSM 23186 genome sequence.</title>
        <authorList>
            <person name="Guo L."/>
        </authorList>
    </citation>
    <scope>NUCLEOTIDE SEQUENCE [LARGE SCALE GENOMIC DNA]</scope>
    <source>
        <strain evidence="2 4">DSM 23186</strain>
    </source>
</reference>